<dbReference type="STRING" id="1385510.GCA_000425205_00244"/>
<sequence length="75" mass="8489">MMERRNCFQCKHFYTTWNPAFPRGCKAYGFKGRELPSVVVHHATGEPCKAFEVKGKASGSVQEKGGRTSSFDFRL</sequence>
<accession>A0A0A5IDC2</accession>
<dbReference type="EMBL" id="AVPE01000001">
    <property type="protein sequence ID" value="KGX93837.1"/>
    <property type="molecule type" value="Genomic_DNA"/>
</dbReference>
<evidence type="ECO:0000313" key="1">
    <source>
        <dbReference type="EMBL" id="KGX93837.1"/>
    </source>
</evidence>
<dbReference type="Proteomes" id="UP000030528">
    <property type="component" value="Unassembled WGS sequence"/>
</dbReference>
<dbReference type="eggNOG" id="ENOG5033AUC">
    <property type="taxonomic scope" value="Bacteria"/>
</dbReference>
<reference evidence="1 2" key="1">
    <citation type="submission" date="2013-08" db="EMBL/GenBank/DDBJ databases">
        <authorList>
            <person name="Huang J."/>
            <person name="Wang G."/>
        </authorList>
    </citation>
    <scope>NUCLEOTIDE SEQUENCE [LARGE SCALE GENOMIC DNA]</scope>
    <source>
        <strain evidence="1 2">JSM 076056</strain>
    </source>
</reference>
<comment type="caution">
    <text evidence="1">The sequence shown here is derived from an EMBL/GenBank/DDBJ whole genome shotgun (WGS) entry which is preliminary data.</text>
</comment>
<evidence type="ECO:0000313" key="2">
    <source>
        <dbReference type="Proteomes" id="UP000030528"/>
    </source>
</evidence>
<organism evidence="1 2">
    <name type="scientific">Pontibacillus halophilus JSM 076056 = DSM 19796</name>
    <dbReference type="NCBI Taxonomy" id="1385510"/>
    <lineage>
        <taxon>Bacteria</taxon>
        <taxon>Bacillati</taxon>
        <taxon>Bacillota</taxon>
        <taxon>Bacilli</taxon>
        <taxon>Bacillales</taxon>
        <taxon>Bacillaceae</taxon>
        <taxon>Pontibacillus</taxon>
    </lineage>
</organism>
<dbReference type="AlphaFoldDB" id="A0A0A5IDC2"/>
<proteinExistence type="predicted"/>
<name>A0A0A5IDC2_9BACI</name>
<gene>
    <name evidence="1" type="ORF">N781_01170</name>
</gene>
<keyword evidence="2" id="KW-1185">Reference proteome</keyword>
<protein>
    <submittedName>
        <fullName evidence="1">Uracil-DNA glycosylase</fullName>
    </submittedName>
</protein>
<dbReference type="OrthoDB" id="9807346at2"/>